<dbReference type="VEuPathDB" id="ToxoDB:EAH_00031100"/>
<gene>
    <name evidence="2" type="ORF">EAH_00031100</name>
</gene>
<organism evidence="2 3">
    <name type="scientific">Eimeria acervulina</name>
    <name type="common">Coccidian parasite</name>
    <dbReference type="NCBI Taxonomy" id="5801"/>
    <lineage>
        <taxon>Eukaryota</taxon>
        <taxon>Sar</taxon>
        <taxon>Alveolata</taxon>
        <taxon>Apicomplexa</taxon>
        <taxon>Conoidasida</taxon>
        <taxon>Coccidia</taxon>
        <taxon>Eucoccidiorida</taxon>
        <taxon>Eimeriorina</taxon>
        <taxon>Eimeriidae</taxon>
        <taxon>Eimeria</taxon>
    </lineage>
</organism>
<dbReference type="GeneID" id="25271180"/>
<reference evidence="2" key="1">
    <citation type="submission" date="2013-10" db="EMBL/GenBank/DDBJ databases">
        <title>Genomic analysis of the causative agents of coccidiosis in chickens.</title>
        <authorList>
            <person name="Reid A.J."/>
            <person name="Blake D."/>
            <person name="Billington K."/>
            <person name="Browne H."/>
            <person name="Dunn M."/>
            <person name="Hung S."/>
            <person name="Kawahara F."/>
            <person name="Miranda-Saavedra D."/>
            <person name="Mourier T."/>
            <person name="Nagra H."/>
            <person name="Otto T.D."/>
            <person name="Rawlings N."/>
            <person name="Sanchez A."/>
            <person name="Sanders M."/>
            <person name="Subramaniam C."/>
            <person name="Tay Y."/>
            <person name="Dear P."/>
            <person name="Doerig C."/>
            <person name="Gruber A."/>
            <person name="Parkinson J."/>
            <person name="Shirley M."/>
            <person name="Wan K.L."/>
            <person name="Berriman M."/>
            <person name="Tomley F."/>
            <person name="Pain A."/>
        </authorList>
    </citation>
    <scope>NUCLEOTIDE SEQUENCE</scope>
    <source>
        <strain evidence="2">Houghton</strain>
    </source>
</reference>
<sequence length="206" mass="21471">MLYVQPSCSAADSCSEQTQTASALELPDGTIVELSPETRSRPCEVYFGGGGETGAVKPSSLNCSPALKAQVLAQASIPLLIISALRCIDTSLQTTLNNQIVFCRGGSLLRGLGDRMKAELQKATQNEPQHPGIGIGIGIGNGNGNESELPSSVSLVFASGRKDASWMGASMLSTLSTFPSLSIQKQQYAEGKTNKAALLDNQIGAP</sequence>
<dbReference type="SUPFAM" id="SSF53067">
    <property type="entry name" value="Actin-like ATPase domain"/>
    <property type="match status" value="1"/>
</dbReference>
<dbReference type="Gene3D" id="3.30.420.40">
    <property type="match status" value="2"/>
</dbReference>
<dbReference type="PANTHER" id="PTHR11937">
    <property type="entry name" value="ACTIN"/>
    <property type="match status" value="1"/>
</dbReference>
<dbReference type="OrthoDB" id="5132116at2759"/>
<keyword evidence="3" id="KW-1185">Reference proteome</keyword>
<name>U6GRL3_EIMAC</name>
<dbReference type="InterPro" id="IPR043129">
    <property type="entry name" value="ATPase_NBD"/>
</dbReference>
<accession>U6GRL3</accession>
<evidence type="ECO:0000313" key="3">
    <source>
        <dbReference type="Proteomes" id="UP000018050"/>
    </source>
</evidence>
<dbReference type="Gene3D" id="3.90.640.10">
    <property type="entry name" value="Actin, Chain A, domain 4"/>
    <property type="match status" value="1"/>
</dbReference>
<evidence type="ECO:0000313" key="2">
    <source>
        <dbReference type="EMBL" id="CDI82891.1"/>
    </source>
</evidence>
<comment type="catalytic activity">
    <reaction evidence="1">
        <text>ATP + H2O = ADP + phosphate + H(+)</text>
        <dbReference type="Rhea" id="RHEA:13065"/>
        <dbReference type="ChEBI" id="CHEBI:15377"/>
        <dbReference type="ChEBI" id="CHEBI:15378"/>
        <dbReference type="ChEBI" id="CHEBI:30616"/>
        <dbReference type="ChEBI" id="CHEBI:43474"/>
        <dbReference type="ChEBI" id="CHEBI:456216"/>
    </reaction>
</comment>
<dbReference type="Pfam" id="PF00022">
    <property type="entry name" value="Actin"/>
    <property type="match status" value="1"/>
</dbReference>
<reference evidence="2" key="2">
    <citation type="submission" date="2013-10" db="EMBL/GenBank/DDBJ databases">
        <authorList>
            <person name="Aslett M."/>
        </authorList>
    </citation>
    <scope>NUCLEOTIDE SEQUENCE</scope>
    <source>
        <strain evidence="2">Houghton</strain>
    </source>
</reference>
<dbReference type="RefSeq" id="XP_013247868.1">
    <property type="nucleotide sequence ID" value="XM_013392414.1"/>
</dbReference>
<dbReference type="InterPro" id="IPR004000">
    <property type="entry name" value="Actin"/>
</dbReference>
<protein>
    <submittedName>
        <fullName evidence="2">Actin-like protein 7, putative</fullName>
    </submittedName>
</protein>
<evidence type="ECO:0000256" key="1">
    <source>
        <dbReference type="ARBA" id="ARBA00049360"/>
    </source>
</evidence>
<dbReference type="Proteomes" id="UP000018050">
    <property type="component" value="Unassembled WGS sequence"/>
</dbReference>
<dbReference type="AlphaFoldDB" id="U6GRL3"/>
<proteinExistence type="predicted"/>
<dbReference type="EMBL" id="HG672854">
    <property type="protein sequence ID" value="CDI82891.1"/>
    <property type="molecule type" value="Genomic_DNA"/>
</dbReference>